<feature type="region of interest" description="Disordered" evidence="6">
    <location>
        <begin position="306"/>
        <end position="329"/>
    </location>
</feature>
<dbReference type="GO" id="GO:0051011">
    <property type="term" value="F:microtubule minus-end binding"/>
    <property type="evidence" value="ECO:0007669"/>
    <property type="project" value="TreeGrafter"/>
</dbReference>
<evidence type="ECO:0000259" key="8">
    <source>
        <dbReference type="Pfam" id="PF17681"/>
    </source>
</evidence>
<dbReference type="GO" id="GO:0051321">
    <property type="term" value="P:meiotic cell cycle"/>
    <property type="evidence" value="ECO:0007669"/>
    <property type="project" value="TreeGrafter"/>
</dbReference>
<feature type="region of interest" description="Disordered" evidence="6">
    <location>
        <begin position="1150"/>
        <end position="1169"/>
    </location>
</feature>
<dbReference type="Proteomes" id="UP000041254">
    <property type="component" value="Unassembled WGS sequence"/>
</dbReference>
<gene>
    <name evidence="9" type="ORF">Vbra_9345</name>
</gene>
<keyword evidence="5" id="KW-0206">Cytoskeleton</keyword>
<dbReference type="OrthoDB" id="2192946at2759"/>
<dbReference type="GO" id="GO:0000922">
    <property type="term" value="C:spindle pole"/>
    <property type="evidence" value="ECO:0007669"/>
    <property type="project" value="InterPro"/>
</dbReference>
<evidence type="ECO:0000313" key="10">
    <source>
        <dbReference type="Proteomes" id="UP000041254"/>
    </source>
</evidence>
<feature type="compositionally biased region" description="Basic and acidic residues" evidence="6">
    <location>
        <begin position="87"/>
        <end position="100"/>
    </location>
</feature>
<keyword evidence="10" id="KW-1185">Reference proteome</keyword>
<dbReference type="PANTHER" id="PTHR19302">
    <property type="entry name" value="GAMMA TUBULIN COMPLEX PROTEIN"/>
    <property type="match status" value="1"/>
</dbReference>
<evidence type="ECO:0000256" key="2">
    <source>
        <dbReference type="ARBA" id="ARBA00010337"/>
    </source>
</evidence>
<dbReference type="Pfam" id="PF17681">
    <property type="entry name" value="GCP_N_terminal"/>
    <property type="match status" value="1"/>
</dbReference>
<dbReference type="GO" id="GO:0000930">
    <property type="term" value="C:gamma-tubulin complex"/>
    <property type="evidence" value="ECO:0007669"/>
    <property type="project" value="TreeGrafter"/>
</dbReference>
<evidence type="ECO:0008006" key="11">
    <source>
        <dbReference type="Google" id="ProtNLM"/>
    </source>
</evidence>
<dbReference type="InterPro" id="IPR042241">
    <property type="entry name" value="GCP_C_sf"/>
</dbReference>
<accession>A0A0G4FN84</accession>
<dbReference type="InterPro" id="IPR040457">
    <property type="entry name" value="GCP_C"/>
</dbReference>
<dbReference type="GO" id="GO:0051225">
    <property type="term" value="P:spindle assembly"/>
    <property type="evidence" value="ECO:0007669"/>
    <property type="project" value="TreeGrafter"/>
</dbReference>
<feature type="region of interest" description="Disordered" evidence="6">
    <location>
        <begin position="152"/>
        <end position="197"/>
    </location>
</feature>
<feature type="domain" description="Gamma tubulin complex component C-terminal" evidence="7">
    <location>
        <begin position="702"/>
        <end position="1098"/>
    </location>
</feature>
<feature type="compositionally biased region" description="Low complexity" evidence="6">
    <location>
        <begin position="72"/>
        <end position="84"/>
    </location>
</feature>
<feature type="compositionally biased region" description="Polar residues" evidence="6">
    <location>
        <begin position="315"/>
        <end position="329"/>
    </location>
</feature>
<dbReference type="GO" id="GO:0031122">
    <property type="term" value="P:cytoplasmic microtubule organization"/>
    <property type="evidence" value="ECO:0007669"/>
    <property type="project" value="TreeGrafter"/>
</dbReference>
<sequence>MAGHIPVDRAREAAQDSTRLRPSSTTLPDRQPRLNGVTHNKPADEPPIPTLNGDDTHQPSYRRPLPSMPNTIAGPSGPSPAGIGNWDVERGGRGRWEGRSAADGWTGHVGGVEGRGREKDASRGKEQVFHEHLFYRTKIGIRSCSEPQPYLAATPDAGSLSGQTDSSSRPPSYCVDLSGTHPSPRLFDPPGESPTPPSEFVILNFDDRKYAKTVRFLDTVALQRQPSPGTCECAGLLSVTAQSTVTIETLKSHDATGSELCRWTVVNPDDPADDRSDVRLNQPVLLRSKFGQYLTTMATPALTELPLPTEVPRGSTKSQTTCVRADGTSGTSRAQWRLLKADVPPAPEWLMKRPALVHSARGEEERRQRAALESNARTPANVQLSQLSLEEQEAVLLEDILFVLMGRQGTYIQASDRRISPYDLPIYDFRIDTNLKGDPAADPSLVRMVENVTNLCTFHRSVCAFVETHWRHDYGLVSQALCAAMQTLLGEYQVFVSQLETELRRGTLRISKLWFLMQPARETMQMLHCVAKRNYRRKGGDLLSGIRSVTFETSSAPNSRKLGEFLLTRASEPLFDMLTKWLYHGCLDDPYDEFFIMSDPSLMPIDTEGGTGDRYWERKFVLDDTRVPVFLEETKKKILETGKYLNVLLSCQGGSEAAALKSRETPKIKYTNQFATYTELVEAAYEWASMSLVEFCWRQLDLKGRLLSVKHFFLLDKADFFYQFLEAANDELEKSVSCVALSKLESLLDLAIRTSSTANDPYRDSITCTLRPYMYLNACNYLASSDKGKHPTALQPSVADPPVAPPPAPAPVPPAAAPKPLPAFLFSDTVPATSSTAIPDPKQQAPSYGFHAFSIRYTAEWPLNLLFTRVSMLKYELIFRHLLFCKFVERKLCDVWQDHQHTKELNLHNALLNSYFTRQRMLHFCRNYVYYFTVEVLEPQWHQFMSELQTVRSFDEVLERHERFLDNCLKESLLTEASVLVKSLSKILTSCSLFAQNLWRFSTKFRGSDTGPKGSLAGEDGVLGGNSWERRTARMQLRGENLSKMMSEKKYFRMVQKFEKTFDKHLRDFLQHLVTHSRSKYEHHLVNLLTRIDFNSFYSSYFNMHISAPMGLLAISTHGGAGDAMVNAGPLWGRHHMPPAKLTAIDEGIEREGGTHNGAPLEQQEGDDD</sequence>
<dbReference type="EMBL" id="CDMY01000464">
    <property type="protein sequence ID" value="CEM15037.1"/>
    <property type="molecule type" value="Genomic_DNA"/>
</dbReference>
<dbReference type="GO" id="GO:0007020">
    <property type="term" value="P:microtubule nucleation"/>
    <property type="evidence" value="ECO:0007669"/>
    <property type="project" value="InterPro"/>
</dbReference>
<proteinExistence type="inferred from homology"/>
<dbReference type="PANTHER" id="PTHR19302:SF13">
    <property type="entry name" value="GAMMA-TUBULIN COMPLEX COMPONENT 2"/>
    <property type="match status" value="1"/>
</dbReference>
<evidence type="ECO:0000313" key="9">
    <source>
        <dbReference type="EMBL" id="CEM15037.1"/>
    </source>
</evidence>
<reference evidence="9 10" key="1">
    <citation type="submission" date="2014-11" db="EMBL/GenBank/DDBJ databases">
        <authorList>
            <person name="Zhu J."/>
            <person name="Qi W."/>
            <person name="Song R."/>
        </authorList>
    </citation>
    <scope>NUCLEOTIDE SEQUENCE [LARGE SCALE GENOMIC DNA]</scope>
</reference>
<evidence type="ECO:0000256" key="1">
    <source>
        <dbReference type="ARBA" id="ARBA00004245"/>
    </source>
</evidence>
<comment type="similarity">
    <text evidence="2">Belongs to the TUBGCP family.</text>
</comment>
<dbReference type="Pfam" id="PF04130">
    <property type="entry name" value="GCP_C_terminal"/>
    <property type="match status" value="1"/>
</dbReference>
<dbReference type="Gene3D" id="1.20.120.1900">
    <property type="entry name" value="Gamma-tubulin complex, C-terminal domain"/>
    <property type="match status" value="1"/>
</dbReference>
<evidence type="ECO:0000259" key="7">
    <source>
        <dbReference type="Pfam" id="PF04130"/>
    </source>
</evidence>
<dbReference type="AlphaFoldDB" id="A0A0G4FN84"/>
<feature type="compositionally biased region" description="Polar residues" evidence="6">
    <location>
        <begin position="15"/>
        <end position="28"/>
    </location>
</feature>
<keyword evidence="4" id="KW-0493">Microtubule</keyword>
<evidence type="ECO:0000256" key="4">
    <source>
        <dbReference type="ARBA" id="ARBA00022701"/>
    </source>
</evidence>
<evidence type="ECO:0000256" key="5">
    <source>
        <dbReference type="ARBA" id="ARBA00023212"/>
    </source>
</evidence>
<feature type="region of interest" description="Disordered" evidence="6">
    <location>
        <begin position="791"/>
        <end position="812"/>
    </location>
</feature>
<dbReference type="GO" id="GO:0000278">
    <property type="term" value="P:mitotic cell cycle"/>
    <property type="evidence" value="ECO:0007669"/>
    <property type="project" value="TreeGrafter"/>
</dbReference>
<dbReference type="InterPro" id="IPR041470">
    <property type="entry name" value="GCP_N"/>
</dbReference>
<evidence type="ECO:0000256" key="6">
    <source>
        <dbReference type="SAM" id="MobiDB-lite"/>
    </source>
</evidence>
<dbReference type="InterPro" id="IPR007259">
    <property type="entry name" value="GCP"/>
</dbReference>
<evidence type="ECO:0000256" key="3">
    <source>
        <dbReference type="ARBA" id="ARBA00022490"/>
    </source>
</evidence>
<feature type="compositionally biased region" description="Basic and acidic residues" evidence="6">
    <location>
        <begin position="114"/>
        <end position="125"/>
    </location>
</feature>
<name>A0A0G4FN84_VITBC</name>
<feature type="compositionally biased region" description="Polar residues" evidence="6">
    <location>
        <begin position="160"/>
        <end position="170"/>
    </location>
</feature>
<dbReference type="GO" id="GO:0043015">
    <property type="term" value="F:gamma-tubulin binding"/>
    <property type="evidence" value="ECO:0007669"/>
    <property type="project" value="InterPro"/>
</dbReference>
<comment type="subcellular location">
    <subcellularLocation>
        <location evidence="1">Cytoplasm</location>
        <location evidence="1">Cytoskeleton</location>
    </subcellularLocation>
</comment>
<feature type="compositionally biased region" description="Basic and acidic residues" evidence="6">
    <location>
        <begin position="1"/>
        <end position="14"/>
    </location>
</feature>
<organism evidence="9 10">
    <name type="scientific">Vitrella brassicaformis (strain CCMP3155)</name>
    <dbReference type="NCBI Taxonomy" id="1169540"/>
    <lineage>
        <taxon>Eukaryota</taxon>
        <taxon>Sar</taxon>
        <taxon>Alveolata</taxon>
        <taxon>Colpodellida</taxon>
        <taxon>Vitrellaceae</taxon>
        <taxon>Vitrella</taxon>
    </lineage>
</organism>
<dbReference type="GO" id="GO:0005874">
    <property type="term" value="C:microtubule"/>
    <property type="evidence" value="ECO:0007669"/>
    <property type="project" value="UniProtKB-KW"/>
</dbReference>
<dbReference type="PhylomeDB" id="A0A0G4FN84"/>
<dbReference type="STRING" id="1169540.A0A0G4FN84"/>
<dbReference type="OMA" id="HMEAIHQ"/>
<dbReference type="VEuPathDB" id="CryptoDB:Vbra_9345"/>
<protein>
    <recommendedName>
        <fullName evidence="11">Spindle pole body component</fullName>
    </recommendedName>
</protein>
<keyword evidence="3" id="KW-0963">Cytoplasm</keyword>
<feature type="compositionally biased region" description="Pro residues" evidence="6">
    <location>
        <begin position="802"/>
        <end position="812"/>
    </location>
</feature>
<dbReference type="InParanoid" id="A0A0G4FN84"/>
<feature type="region of interest" description="Disordered" evidence="6">
    <location>
        <begin position="1"/>
        <end position="125"/>
    </location>
</feature>
<feature type="domain" description="Gamma tubulin complex component protein N-terminal" evidence="8">
    <location>
        <begin position="397"/>
        <end position="694"/>
    </location>
</feature>